<dbReference type="Pfam" id="PF14016">
    <property type="entry name" value="DUF4232"/>
    <property type="match status" value="1"/>
</dbReference>
<evidence type="ECO:0000259" key="2">
    <source>
        <dbReference type="Pfam" id="PF14016"/>
    </source>
</evidence>
<evidence type="ECO:0000313" key="3">
    <source>
        <dbReference type="EMBL" id="CPR11064.1"/>
    </source>
</evidence>
<gene>
    <name evidence="3" type="ORF">BN971_02342</name>
</gene>
<dbReference type="InterPro" id="IPR025326">
    <property type="entry name" value="DUF4232"/>
</dbReference>
<organism evidence="3 4">
    <name type="scientific">Mycobacterium bohemicum DSM 44277</name>
    <dbReference type="NCBI Taxonomy" id="1236609"/>
    <lineage>
        <taxon>Bacteria</taxon>
        <taxon>Bacillati</taxon>
        <taxon>Actinomycetota</taxon>
        <taxon>Actinomycetes</taxon>
        <taxon>Mycobacteriales</taxon>
        <taxon>Mycobacteriaceae</taxon>
        <taxon>Mycobacterium</taxon>
    </lineage>
</organism>
<feature type="signal peptide" evidence="1">
    <location>
        <begin position="1"/>
        <end position="40"/>
    </location>
</feature>
<evidence type="ECO:0000313" key="4">
    <source>
        <dbReference type="Proteomes" id="UP000198875"/>
    </source>
</evidence>
<feature type="domain" description="DUF4232" evidence="2">
    <location>
        <begin position="61"/>
        <end position="191"/>
    </location>
</feature>
<dbReference type="Proteomes" id="UP000198875">
    <property type="component" value="Unassembled WGS sequence"/>
</dbReference>
<proteinExistence type="predicted"/>
<keyword evidence="1" id="KW-0732">Signal</keyword>
<protein>
    <recommendedName>
        <fullName evidence="2">DUF4232 domain-containing protein</fullName>
    </recommendedName>
</protein>
<dbReference type="EMBL" id="CSTD01000002">
    <property type="protein sequence ID" value="CPR11064.1"/>
    <property type="molecule type" value="Genomic_DNA"/>
</dbReference>
<dbReference type="AlphaFoldDB" id="A0A0U0W7Z4"/>
<name>A0A0U0W7Z4_MYCBE</name>
<reference evidence="3 4" key="1">
    <citation type="submission" date="2015-03" db="EMBL/GenBank/DDBJ databases">
        <authorList>
            <person name="Murphy D."/>
        </authorList>
    </citation>
    <scope>NUCLEOTIDE SEQUENCE [LARGE SCALE GENOMIC DNA]</scope>
    <source>
        <strain evidence="3 4">DSM 44277</strain>
    </source>
</reference>
<accession>A0A0U0W7Z4</accession>
<evidence type="ECO:0000256" key="1">
    <source>
        <dbReference type="SAM" id="SignalP"/>
    </source>
</evidence>
<sequence>MKNALVPHNHGVSATDWRPARGLVRSLGAMAAASAGYAAAATLGAPAWAAPPDTADEPTPCWSDQIAVGASPVEAAVGHRSVILLFSLAGGAEPCTLTGYPGIDSGAGGPLIHAEPTPRGYMGGLPADTQEPPTVILSIATQAQAIVESIAIDDDGNPCPTYTALLVNPPDTSQVYTVPTGIEACRLQVHPITPTG</sequence>
<feature type="chain" id="PRO_5039090601" description="DUF4232 domain-containing protein" evidence="1">
    <location>
        <begin position="41"/>
        <end position="196"/>
    </location>
</feature>